<keyword evidence="1" id="KW-0677">Repeat</keyword>
<dbReference type="PROSITE" id="PS51125">
    <property type="entry name" value="NHL"/>
    <property type="match status" value="1"/>
</dbReference>
<protein>
    <submittedName>
        <fullName evidence="4">NHL repeat containing protein</fullName>
    </submittedName>
</protein>
<dbReference type="PANTHER" id="PTHR24104">
    <property type="entry name" value="E3 UBIQUITIN-PROTEIN LIGASE NHLRC1-RELATED"/>
    <property type="match status" value="1"/>
</dbReference>
<dbReference type="AlphaFoldDB" id="H1XY80"/>
<organism evidence="4 5">
    <name type="scientific">Caldithrix abyssi DSM 13497</name>
    <dbReference type="NCBI Taxonomy" id="880073"/>
    <lineage>
        <taxon>Bacteria</taxon>
        <taxon>Pseudomonadati</taxon>
        <taxon>Calditrichota</taxon>
        <taxon>Calditrichia</taxon>
        <taxon>Calditrichales</taxon>
        <taxon>Calditrichaceae</taxon>
        <taxon>Caldithrix</taxon>
    </lineage>
</organism>
<reference evidence="3 6" key="2">
    <citation type="submission" date="2016-11" db="EMBL/GenBank/DDBJ databases">
        <title>Genomic analysis of Caldithrix abyssi and proposal of a novel bacterial phylum Caldithrichaeota.</title>
        <authorList>
            <person name="Kublanov I."/>
            <person name="Sigalova O."/>
            <person name="Gavrilov S."/>
            <person name="Lebedinsky A."/>
            <person name="Ivanova N."/>
            <person name="Daum C."/>
            <person name="Reddy T."/>
            <person name="Klenk H.P."/>
            <person name="Goker M."/>
            <person name="Reva O."/>
            <person name="Miroshnichenko M."/>
            <person name="Kyprides N."/>
            <person name="Woyke T."/>
            <person name="Gelfand M."/>
        </authorList>
    </citation>
    <scope>NUCLEOTIDE SEQUENCE [LARGE SCALE GENOMIC DNA]</scope>
    <source>
        <strain evidence="3 6">LF13</strain>
    </source>
</reference>
<dbReference type="InterPro" id="IPR011042">
    <property type="entry name" value="6-blade_b-propeller_TolB-like"/>
</dbReference>
<dbReference type="eggNOG" id="COG3391">
    <property type="taxonomic scope" value="Bacteria"/>
</dbReference>
<dbReference type="PaxDb" id="880073-Calab_2397"/>
<dbReference type="InterPro" id="IPR001258">
    <property type="entry name" value="NHL_repeat"/>
</dbReference>
<sequence length="370" mass="41423">MKIQIILLIIVTSVLVLQCKHDTLPLPNIPEDEPRIVGDEYIQLNHKFDRASGYDFDAPGDIYLGADNFLYIADTGNDRIVMLDLGGGIMGYSQFIPHPEAITQNDSLALLIVNKTNKVYKIDLFKHDHHIDQAPVEVVFEQSSEPTRQFTGISVHNGFEYYVTVVDSTVSPVLSQIYDFYGNNVWKGPLPLYANGSGLFSALIPTGITSLREQYLDISSRENTLGFIFCQSGSYPPANLFNYYKVQFITTVLFEGQEVLAPKTDLSGTPEEEYLYYYDKFYLPEDVALDYGGNIFVVDAGSPDGVRLPGFYRFGPTGQQQQAVVGFGSGDYQFKNPKGIAVTRNTDNQTVYISDTGNNRILQFKLSRDL</sequence>
<proteinExistence type="predicted"/>
<reference evidence="4 5" key="1">
    <citation type="submission" date="2011-09" db="EMBL/GenBank/DDBJ databases">
        <title>The permanent draft genome of Caldithrix abyssi DSM 13497.</title>
        <authorList>
            <consortium name="US DOE Joint Genome Institute (JGI-PGF)"/>
            <person name="Lucas S."/>
            <person name="Han J."/>
            <person name="Lapidus A."/>
            <person name="Bruce D."/>
            <person name="Goodwin L."/>
            <person name="Pitluck S."/>
            <person name="Peters L."/>
            <person name="Kyrpides N."/>
            <person name="Mavromatis K."/>
            <person name="Ivanova N."/>
            <person name="Mikhailova N."/>
            <person name="Chertkov O."/>
            <person name="Detter J.C."/>
            <person name="Tapia R."/>
            <person name="Han C."/>
            <person name="Land M."/>
            <person name="Hauser L."/>
            <person name="Markowitz V."/>
            <person name="Cheng J.-F."/>
            <person name="Hugenholtz P."/>
            <person name="Woyke T."/>
            <person name="Wu D."/>
            <person name="Spring S."/>
            <person name="Brambilla E."/>
            <person name="Klenk H.-P."/>
            <person name="Eisen J.A."/>
        </authorList>
    </citation>
    <scope>NUCLEOTIDE SEQUENCE [LARGE SCALE GENOMIC DNA]</scope>
    <source>
        <strain evidence="4 5">DSM 13497</strain>
    </source>
</reference>
<accession>H1XY80</accession>
<gene>
    <name evidence="3" type="ORF">Cabys_1205</name>
    <name evidence="4" type="ORF">Calab_2397</name>
</gene>
<evidence type="ECO:0000256" key="1">
    <source>
        <dbReference type="ARBA" id="ARBA00022737"/>
    </source>
</evidence>
<dbReference type="EMBL" id="CP018099">
    <property type="protein sequence ID" value="APF17954.1"/>
    <property type="molecule type" value="Genomic_DNA"/>
</dbReference>
<dbReference type="Proteomes" id="UP000004671">
    <property type="component" value="Chromosome"/>
</dbReference>
<evidence type="ECO:0000313" key="4">
    <source>
        <dbReference type="EMBL" id="EHO42007.1"/>
    </source>
</evidence>
<dbReference type="RefSeq" id="WP_006929215.1">
    <property type="nucleotide sequence ID" value="NZ_CM001402.1"/>
</dbReference>
<dbReference type="PANTHER" id="PTHR24104:SF25">
    <property type="entry name" value="PROTEIN LIN-41"/>
    <property type="match status" value="1"/>
</dbReference>
<dbReference type="Proteomes" id="UP000183868">
    <property type="component" value="Chromosome"/>
</dbReference>
<evidence type="ECO:0000256" key="2">
    <source>
        <dbReference type="PROSITE-ProRule" id="PRU00504"/>
    </source>
</evidence>
<dbReference type="HOGENOM" id="CLU_771116_0_0_0"/>
<dbReference type="GO" id="GO:0008270">
    <property type="term" value="F:zinc ion binding"/>
    <property type="evidence" value="ECO:0007669"/>
    <property type="project" value="UniProtKB-KW"/>
</dbReference>
<keyword evidence="5" id="KW-1185">Reference proteome</keyword>
<dbReference type="InParanoid" id="H1XY80"/>
<dbReference type="InterPro" id="IPR050952">
    <property type="entry name" value="TRIM-NHL_E3_ligases"/>
</dbReference>
<feature type="repeat" description="NHL" evidence="2">
    <location>
        <begin position="321"/>
        <end position="367"/>
    </location>
</feature>
<dbReference type="STRING" id="880073.Cabys_1205"/>
<dbReference type="Gene3D" id="2.120.10.30">
    <property type="entry name" value="TolB, C-terminal domain"/>
    <property type="match status" value="2"/>
</dbReference>
<dbReference type="SUPFAM" id="SSF75011">
    <property type="entry name" value="3-carboxy-cis,cis-mucoante lactonizing enzyme"/>
    <property type="match status" value="1"/>
</dbReference>
<dbReference type="OrthoDB" id="9805921at2"/>
<evidence type="ECO:0000313" key="3">
    <source>
        <dbReference type="EMBL" id="APF17954.1"/>
    </source>
</evidence>
<name>H1XY80_CALAY</name>
<evidence type="ECO:0000313" key="5">
    <source>
        <dbReference type="Proteomes" id="UP000004671"/>
    </source>
</evidence>
<dbReference type="EMBL" id="CM001402">
    <property type="protein sequence ID" value="EHO42007.1"/>
    <property type="molecule type" value="Genomic_DNA"/>
</dbReference>
<dbReference type="KEGG" id="caby:Cabys_1205"/>
<evidence type="ECO:0000313" key="6">
    <source>
        <dbReference type="Proteomes" id="UP000183868"/>
    </source>
</evidence>